<feature type="domain" description="Nrap protein" evidence="8">
    <location>
        <begin position="321"/>
        <end position="463"/>
    </location>
</feature>
<comment type="similarity">
    <text evidence="2 5">Belongs to the NRAP family.</text>
</comment>
<dbReference type="STRING" id="2070753.A0A3A3A4K7"/>
<comment type="caution">
    <text evidence="13">The sequence shown here is derived from an EMBL/GenBank/DDBJ whole genome shotgun (WGS) entry which is preliminary data.</text>
</comment>
<proteinExistence type="inferred from homology"/>
<evidence type="ECO:0000259" key="12">
    <source>
        <dbReference type="Pfam" id="PF17407"/>
    </source>
</evidence>
<evidence type="ECO:0000256" key="2">
    <source>
        <dbReference type="ARBA" id="ARBA00006674"/>
    </source>
</evidence>
<dbReference type="InterPro" id="IPR035370">
    <property type="entry name" value="Nrap_D5"/>
</dbReference>
<dbReference type="Proteomes" id="UP000266188">
    <property type="component" value="Unassembled WGS sequence"/>
</dbReference>
<comment type="subcellular location">
    <subcellularLocation>
        <location evidence="1 5">Nucleus</location>
        <location evidence="1 5">Nucleolus</location>
    </subcellularLocation>
</comment>
<feature type="domain" description="Nrap protein" evidence="12">
    <location>
        <begin position="983"/>
        <end position="1111"/>
    </location>
</feature>
<dbReference type="InterPro" id="IPR005554">
    <property type="entry name" value="NOL6/Upt22"/>
</dbReference>
<organism evidence="13 14">
    <name type="scientific">Aspergillus sclerotialis</name>
    <dbReference type="NCBI Taxonomy" id="2070753"/>
    <lineage>
        <taxon>Eukaryota</taxon>
        <taxon>Fungi</taxon>
        <taxon>Dikarya</taxon>
        <taxon>Ascomycota</taxon>
        <taxon>Pezizomycotina</taxon>
        <taxon>Eurotiomycetes</taxon>
        <taxon>Eurotiomycetidae</taxon>
        <taxon>Eurotiales</taxon>
        <taxon>Aspergillaceae</taxon>
        <taxon>Aspergillus</taxon>
        <taxon>Aspergillus subgen. Polypaecilum</taxon>
    </lineage>
</organism>
<feature type="domain" description="Nrap protein" evidence="11">
    <location>
        <begin position="824"/>
        <end position="980"/>
    </location>
</feature>
<reference evidence="14" key="1">
    <citation type="submission" date="2017-02" db="EMBL/GenBank/DDBJ databases">
        <authorList>
            <person name="Tafer H."/>
            <person name="Lopandic K."/>
        </authorList>
    </citation>
    <scope>NUCLEOTIDE SEQUENCE [LARGE SCALE GENOMIC DNA]</scope>
    <source>
        <strain evidence="14">CBS 366.77</strain>
    </source>
</reference>
<feature type="domain" description="Nrap protein" evidence="10">
    <location>
        <begin position="626"/>
        <end position="822"/>
    </location>
</feature>
<dbReference type="GO" id="GO:0003723">
    <property type="term" value="F:RNA binding"/>
    <property type="evidence" value="ECO:0007669"/>
    <property type="project" value="UniProtKB-KW"/>
</dbReference>
<feature type="compositionally biased region" description="Basic residues" evidence="6">
    <location>
        <begin position="1"/>
        <end position="11"/>
    </location>
</feature>
<evidence type="ECO:0000256" key="4">
    <source>
        <dbReference type="ARBA" id="ARBA00023242"/>
    </source>
</evidence>
<evidence type="ECO:0000259" key="9">
    <source>
        <dbReference type="Pfam" id="PF17404"/>
    </source>
</evidence>
<keyword evidence="5" id="KW-0690">Ribosome biogenesis</keyword>
<keyword evidence="3 5" id="KW-0694">RNA-binding</keyword>
<sequence>MSLHTSKRRKLSPSPEENVPQVPNANGSNEAAKLKSDTVKYRHSSMNGTMKGIKNDRSAEVAFASGLYKSSFFKLQLDELLGESRPNYNKQGSRLHGILHMLKDLIECIPDRPSKPVLEAEKDLRNESGISVPFPEPRPGKETKYPMSYAKPSNVNVVGSFALRTGIRMEQGYLVDLAVTMPSSLFQDKDFVNHRYFHKRAYYIACLAAGIKESKGLSLDLKFGLQDGDSLRPVIILEPTDSLRSELASTKSQIRIITAVDDKLFSITRTLPLKHNIRRASSGEEPGHEESMPFYNGSLRSESTVAPYHKYLHLATQKCDSFRDACVLGRIWLKQRGFGSAFQSGGFGGFEWSLLLALLFECGGPEGKPILSNMYSSYQLFKATMQFISRRDLTKPLLCFGSGGSDIQFPNGCPVIYDCIRGTNLLYKMTPWSYALFRHEADATLKMLNESRDDNFENVFIVKVSEPMMRFDRVLSLPSSGNNNVLRALHEQLAIYRVISRALGDRVKLISLSSQSGELWSVETKQPRGKANGEISVGLVLDADNSSRVVDHGPSAEQKEEAASFRDFWGGKAELRRFKDGSILESLVWSDHPSSASVVYQILTYILQRHFNTTQSNVKYIGDDYDEKLRNAGSGILSYSSQGFQLAANAFTSLERSLHSMDDIPLTVRHVAPAAPLLRYTALQVPNGADAASEPVDIVLQFESSARWPDDLAAIQMTKVAFLIKIGDALDSSGAALSCNVGLENESSKILNNAFLDIIHSSGVTFRLRIHHDREQTLLDRQLKEKDIGPQAREETAYALSAYRRIFIQVPRLTQAIRTLCTRYPLLSPTIRLVKHWFNSHLFAAHVNEELIELLATRTFTHPHPWEPPSSVMTGFLRTLHFLSRWDWHQEPLVVGLGGELDQTTIEEVRTRLSAWRSIDPAMNTVSLFAASDIDHDGTTWTKHEIPPKVVAGRMSTLAKASIKLLREKGCNLDIFELFHTSLAPYDFIVSLRPKALKDRLPLATRFKGLNDQSTRTRDLKSTAFQSFIRDLQACYSQSILLFHGGEHSDMVAGLWNPQTMKPKGWSLKTAYSVSPKPSGDSKERSEDVSINNTAILNEISRLGTGLIESIEVHKA</sequence>
<gene>
    <name evidence="13" type="ORF">PHISCL_00978</name>
</gene>
<feature type="domain" description="Nrap protein" evidence="9">
    <location>
        <begin position="490"/>
        <end position="612"/>
    </location>
</feature>
<evidence type="ECO:0000256" key="6">
    <source>
        <dbReference type="SAM" id="MobiDB-lite"/>
    </source>
</evidence>
<feature type="region of interest" description="Disordered" evidence="6">
    <location>
        <begin position="1"/>
        <end position="37"/>
    </location>
</feature>
<evidence type="ECO:0000313" key="14">
    <source>
        <dbReference type="Proteomes" id="UP000266188"/>
    </source>
</evidence>
<evidence type="ECO:0000256" key="5">
    <source>
        <dbReference type="RuleBase" id="RU364032"/>
    </source>
</evidence>
<dbReference type="GO" id="GO:0006409">
    <property type="term" value="P:tRNA export from nucleus"/>
    <property type="evidence" value="ECO:0007669"/>
    <property type="project" value="TreeGrafter"/>
</dbReference>
<dbReference type="OrthoDB" id="10251401at2759"/>
<evidence type="ECO:0000313" key="13">
    <source>
        <dbReference type="EMBL" id="RJE26654.1"/>
    </source>
</evidence>
<dbReference type="InterPro" id="IPR035368">
    <property type="entry name" value="Nrap_D3"/>
</dbReference>
<dbReference type="Pfam" id="PF17405">
    <property type="entry name" value="Nrap_D4"/>
    <property type="match status" value="1"/>
</dbReference>
<evidence type="ECO:0000256" key="3">
    <source>
        <dbReference type="ARBA" id="ARBA00022884"/>
    </source>
</evidence>
<dbReference type="InterPro" id="IPR035367">
    <property type="entry name" value="Nrap_D2"/>
</dbReference>
<dbReference type="InterPro" id="IPR035082">
    <property type="entry name" value="Nrap_D1"/>
</dbReference>
<dbReference type="InterPro" id="IPR035369">
    <property type="entry name" value="Nrap_D4"/>
</dbReference>
<dbReference type="AlphaFoldDB" id="A0A3A3A4K7"/>
<protein>
    <recommendedName>
        <fullName evidence="5">U3 small nucleolar RNA-associated protein 22</fullName>
    </recommendedName>
</protein>
<evidence type="ECO:0000259" key="11">
    <source>
        <dbReference type="Pfam" id="PF17406"/>
    </source>
</evidence>
<feature type="domain" description="Nrap protein" evidence="7">
    <location>
        <begin position="175"/>
        <end position="317"/>
    </location>
</feature>
<keyword evidence="14" id="KW-1185">Reference proteome</keyword>
<dbReference type="Pfam" id="PF03813">
    <property type="entry name" value="Nrap"/>
    <property type="match status" value="1"/>
</dbReference>
<dbReference type="EMBL" id="MVGC01000017">
    <property type="protein sequence ID" value="RJE26654.1"/>
    <property type="molecule type" value="Genomic_DNA"/>
</dbReference>
<keyword evidence="5" id="KW-0698">rRNA processing</keyword>
<evidence type="ECO:0000259" key="8">
    <source>
        <dbReference type="Pfam" id="PF17403"/>
    </source>
</evidence>
<dbReference type="Gene3D" id="1.10.1410.10">
    <property type="match status" value="1"/>
</dbReference>
<name>A0A3A3A4K7_9EURO</name>
<accession>A0A3A3A4K7</accession>
<evidence type="ECO:0000259" key="7">
    <source>
        <dbReference type="Pfam" id="PF03813"/>
    </source>
</evidence>
<dbReference type="Pfam" id="PF17404">
    <property type="entry name" value="Nrap_D3"/>
    <property type="match status" value="1"/>
</dbReference>
<keyword evidence="5" id="KW-0687">Ribonucleoprotein</keyword>
<evidence type="ECO:0000256" key="1">
    <source>
        <dbReference type="ARBA" id="ARBA00004604"/>
    </source>
</evidence>
<dbReference type="GO" id="GO:0034456">
    <property type="term" value="C:UTP-C complex"/>
    <property type="evidence" value="ECO:0007669"/>
    <property type="project" value="TreeGrafter"/>
</dbReference>
<dbReference type="GO" id="GO:0032545">
    <property type="term" value="C:CURI complex"/>
    <property type="evidence" value="ECO:0007669"/>
    <property type="project" value="TreeGrafter"/>
</dbReference>
<dbReference type="GO" id="GO:0032040">
    <property type="term" value="C:small-subunit processome"/>
    <property type="evidence" value="ECO:0007669"/>
    <property type="project" value="TreeGrafter"/>
</dbReference>
<dbReference type="Gene3D" id="3.30.70.3030">
    <property type="match status" value="1"/>
</dbReference>
<dbReference type="Pfam" id="PF17403">
    <property type="entry name" value="Nrap_D2"/>
    <property type="match status" value="1"/>
</dbReference>
<keyword evidence="4 5" id="KW-0539">Nucleus</keyword>
<dbReference type="GO" id="GO:0006364">
    <property type="term" value="P:rRNA processing"/>
    <property type="evidence" value="ECO:0007669"/>
    <property type="project" value="UniProtKB-KW"/>
</dbReference>
<evidence type="ECO:0000259" key="10">
    <source>
        <dbReference type="Pfam" id="PF17405"/>
    </source>
</evidence>
<dbReference type="PANTHER" id="PTHR17972:SF0">
    <property type="entry name" value="NUCLEOLAR PROTEIN 6"/>
    <property type="match status" value="1"/>
</dbReference>
<dbReference type="Pfam" id="PF17406">
    <property type="entry name" value="Nrap_D5"/>
    <property type="match status" value="1"/>
</dbReference>
<dbReference type="Pfam" id="PF17407">
    <property type="entry name" value="Nrap_D6"/>
    <property type="match status" value="1"/>
</dbReference>
<dbReference type="PANTHER" id="PTHR17972">
    <property type="entry name" value="NUCLEOLAR RNA-ASSOCIATED PROTEIN"/>
    <property type="match status" value="1"/>
</dbReference>
<dbReference type="InterPro" id="IPR035371">
    <property type="entry name" value="Nrap_D6"/>
</dbReference>